<evidence type="ECO:0000256" key="3">
    <source>
        <dbReference type="ARBA" id="ARBA00023136"/>
    </source>
</evidence>
<keyword evidence="3 4" id="KW-0472">Membrane</keyword>
<feature type="transmembrane region" description="Helical" evidence="4">
    <location>
        <begin position="21"/>
        <end position="39"/>
    </location>
</feature>
<dbReference type="InterPro" id="IPR020846">
    <property type="entry name" value="MFS_dom"/>
</dbReference>
<organism evidence="6 7">
    <name type="scientific">Corallococcus exiguus</name>
    <dbReference type="NCBI Taxonomy" id="83462"/>
    <lineage>
        <taxon>Bacteria</taxon>
        <taxon>Pseudomonadati</taxon>
        <taxon>Myxococcota</taxon>
        <taxon>Myxococcia</taxon>
        <taxon>Myxococcales</taxon>
        <taxon>Cystobacterineae</taxon>
        <taxon>Myxococcaceae</taxon>
        <taxon>Corallococcus</taxon>
    </lineage>
</organism>
<keyword evidence="2 4" id="KW-1133">Transmembrane helix</keyword>
<keyword evidence="1 4" id="KW-0812">Transmembrane</keyword>
<keyword evidence="7" id="KW-1185">Reference proteome</keyword>
<feature type="transmembrane region" description="Helical" evidence="4">
    <location>
        <begin position="390"/>
        <end position="411"/>
    </location>
</feature>
<feature type="domain" description="Major facilitator superfamily (MFS) profile" evidence="5">
    <location>
        <begin position="21"/>
        <end position="419"/>
    </location>
</feature>
<dbReference type="InterPro" id="IPR052528">
    <property type="entry name" value="Sugar_transport-like"/>
</dbReference>
<feature type="transmembrane region" description="Helical" evidence="4">
    <location>
        <begin position="298"/>
        <end position="318"/>
    </location>
</feature>
<protein>
    <submittedName>
        <fullName evidence="6">MFS transporter</fullName>
    </submittedName>
</protein>
<dbReference type="PROSITE" id="PS50850">
    <property type="entry name" value="MFS"/>
    <property type="match status" value="1"/>
</dbReference>
<evidence type="ECO:0000259" key="5">
    <source>
        <dbReference type="PROSITE" id="PS50850"/>
    </source>
</evidence>
<accession>A0A7X5BVW1</accession>
<dbReference type="AlphaFoldDB" id="A0A7X5BVW1"/>
<dbReference type="Pfam" id="PF07690">
    <property type="entry name" value="MFS_1"/>
    <property type="match status" value="1"/>
</dbReference>
<evidence type="ECO:0000256" key="2">
    <source>
        <dbReference type="ARBA" id="ARBA00022989"/>
    </source>
</evidence>
<proteinExistence type="predicted"/>
<evidence type="ECO:0000313" key="6">
    <source>
        <dbReference type="EMBL" id="NBC42707.1"/>
    </source>
</evidence>
<feature type="transmembrane region" description="Helical" evidence="4">
    <location>
        <begin position="237"/>
        <end position="256"/>
    </location>
</feature>
<evidence type="ECO:0000256" key="1">
    <source>
        <dbReference type="ARBA" id="ARBA00022692"/>
    </source>
</evidence>
<gene>
    <name evidence="6" type="ORF">GTZ93_23175</name>
</gene>
<dbReference type="PANTHER" id="PTHR23526">
    <property type="entry name" value="INTEGRAL MEMBRANE TRANSPORT PROTEIN-RELATED"/>
    <property type="match status" value="1"/>
</dbReference>
<dbReference type="GO" id="GO:0022857">
    <property type="term" value="F:transmembrane transporter activity"/>
    <property type="evidence" value="ECO:0007669"/>
    <property type="project" value="InterPro"/>
</dbReference>
<reference evidence="6 7" key="1">
    <citation type="submission" date="2020-01" db="EMBL/GenBank/DDBJ databases">
        <title>The draft genome sequence of Corallococcus exiguus DSM 14696.</title>
        <authorList>
            <person name="Zhang X."/>
            <person name="Zhu H."/>
        </authorList>
    </citation>
    <scope>NUCLEOTIDE SEQUENCE [LARGE SCALE GENOMIC DNA]</scope>
    <source>
        <strain evidence="6 7">DSM 14696</strain>
    </source>
</reference>
<dbReference type="Proteomes" id="UP000537825">
    <property type="component" value="Unassembled WGS sequence"/>
</dbReference>
<feature type="transmembrane region" description="Helical" evidence="4">
    <location>
        <begin position="59"/>
        <end position="78"/>
    </location>
</feature>
<dbReference type="Gene3D" id="1.20.1250.20">
    <property type="entry name" value="MFS general substrate transporter like domains"/>
    <property type="match status" value="2"/>
</dbReference>
<dbReference type="RefSeq" id="WP_139922759.1">
    <property type="nucleotide sequence ID" value="NZ_CBCSLE010000256.1"/>
</dbReference>
<feature type="transmembrane region" description="Helical" evidence="4">
    <location>
        <begin position="324"/>
        <end position="344"/>
    </location>
</feature>
<dbReference type="SUPFAM" id="SSF103473">
    <property type="entry name" value="MFS general substrate transporter"/>
    <property type="match status" value="1"/>
</dbReference>
<feature type="transmembrane region" description="Helical" evidence="4">
    <location>
        <begin position="145"/>
        <end position="168"/>
    </location>
</feature>
<name>A0A7X5BVW1_9BACT</name>
<dbReference type="EMBL" id="JAAAPK010000005">
    <property type="protein sequence ID" value="NBC42707.1"/>
    <property type="molecule type" value="Genomic_DNA"/>
</dbReference>
<feature type="transmembrane region" description="Helical" evidence="4">
    <location>
        <begin position="268"/>
        <end position="286"/>
    </location>
</feature>
<dbReference type="PANTHER" id="PTHR23526:SF4">
    <property type="entry name" value="INTEGRAL MEMBRANE TRANSPORT PROTEIN"/>
    <property type="match status" value="1"/>
</dbReference>
<feature type="transmembrane region" description="Helical" evidence="4">
    <location>
        <begin position="365"/>
        <end position="384"/>
    </location>
</feature>
<feature type="transmembrane region" description="Helical" evidence="4">
    <location>
        <begin position="87"/>
        <end position="105"/>
    </location>
</feature>
<feature type="transmembrane region" description="Helical" evidence="4">
    <location>
        <begin position="174"/>
        <end position="194"/>
    </location>
</feature>
<evidence type="ECO:0000313" key="7">
    <source>
        <dbReference type="Proteomes" id="UP000537825"/>
    </source>
</evidence>
<dbReference type="InterPro" id="IPR036259">
    <property type="entry name" value="MFS_trans_sf"/>
</dbReference>
<sequence length="438" mass="45205">MIRQGVGAIREMYGLTRGLGNLRVMLGSGLLGMAASGLLNPVMPLYLRSRGLGFQEIGALYTVGALLPIFVQPVLGALSDRHGRKPFVVGLSLVTSLMVPAVALVDDPQPLAAVMILKMLLSRSAAPVANAMVADFAPARQRATLFALLDATSNLVFVAALFASSAVIRALSVAGTFFLAGGLFLAGSLLLLGLDEPARPPRAEAVRGGAGAAWGLVFRGLLSPFTYVKDRPGAAALFLWQFFFTFALALFPTYLPLYAVELGAPREAVGPLVAASWLTYAFVQPFGGRLSDRLSRRVGMIVPGLAGMAVMAAVLGAAGWLPDGAALMTLVVAWVLLAIPDGLHRSSASALVVEQSPAPSERGRFMGALGACGALASVLAPVTYGFVAQAAGIGSTFLISSVSLVLALGCVSRVREASSHATPEPAPVAALTPTSEPG</sequence>
<evidence type="ECO:0000256" key="4">
    <source>
        <dbReference type="SAM" id="Phobius"/>
    </source>
</evidence>
<dbReference type="InterPro" id="IPR011701">
    <property type="entry name" value="MFS"/>
</dbReference>
<comment type="caution">
    <text evidence="6">The sequence shown here is derived from an EMBL/GenBank/DDBJ whole genome shotgun (WGS) entry which is preliminary data.</text>
</comment>